<name>A0A1F6TGW0_9PROT</name>
<dbReference type="SMART" id="SM00938">
    <property type="entry name" value="P-II"/>
    <property type="match status" value="1"/>
</dbReference>
<dbReference type="AlphaFoldDB" id="A0A1F6TGW0"/>
<gene>
    <name evidence="1" type="ORF">A2V92_06380</name>
</gene>
<evidence type="ECO:0000313" key="2">
    <source>
        <dbReference type="Proteomes" id="UP000179344"/>
    </source>
</evidence>
<dbReference type="InterPro" id="IPR002187">
    <property type="entry name" value="N-reg_PII"/>
</dbReference>
<dbReference type="PANTHER" id="PTHR30115:SF11">
    <property type="entry name" value="NITROGEN REGULATORY PROTEIN P-II HOMOLOG"/>
    <property type="match status" value="1"/>
</dbReference>
<dbReference type="Gene3D" id="3.30.70.120">
    <property type="match status" value="1"/>
</dbReference>
<protein>
    <recommendedName>
        <fullName evidence="3">Transcriptional regulator</fullName>
    </recommendedName>
</protein>
<dbReference type="Pfam" id="PF00543">
    <property type="entry name" value="P-II"/>
    <property type="match status" value="1"/>
</dbReference>
<evidence type="ECO:0000313" key="1">
    <source>
        <dbReference type="EMBL" id="OGI44305.1"/>
    </source>
</evidence>
<dbReference type="InterPro" id="IPR015867">
    <property type="entry name" value="N-reg_PII/ATP_PRibTrfase_C"/>
</dbReference>
<dbReference type="GO" id="GO:0005829">
    <property type="term" value="C:cytosol"/>
    <property type="evidence" value="ECO:0007669"/>
    <property type="project" value="TreeGrafter"/>
</dbReference>
<dbReference type="SUPFAM" id="SSF54913">
    <property type="entry name" value="GlnB-like"/>
    <property type="match status" value="1"/>
</dbReference>
<dbReference type="PROSITE" id="PS51343">
    <property type="entry name" value="PII_GLNB_DOM"/>
    <property type="match status" value="1"/>
</dbReference>
<dbReference type="PANTHER" id="PTHR30115">
    <property type="entry name" value="NITROGEN REGULATORY PROTEIN P-II"/>
    <property type="match status" value="1"/>
</dbReference>
<proteinExistence type="predicted"/>
<reference evidence="1 2" key="1">
    <citation type="journal article" date="2016" name="Nat. Commun.">
        <title>Thousands of microbial genomes shed light on interconnected biogeochemical processes in an aquifer system.</title>
        <authorList>
            <person name="Anantharaman K."/>
            <person name="Brown C.T."/>
            <person name="Hug L.A."/>
            <person name="Sharon I."/>
            <person name="Castelle C.J."/>
            <person name="Probst A.J."/>
            <person name="Thomas B.C."/>
            <person name="Singh A."/>
            <person name="Wilkins M.J."/>
            <person name="Karaoz U."/>
            <person name="Brodie E.L."/>
            <person name="Williams K.H."/>
            <person name="Hubbard S.S."/>
            <person name="Banfield J.F."/>
        </authorList>
    </citation>
    <scope>NUCLEOTIDE SEQUENCE [LARGE SCALE GENOMIC DNA]</scope>
</reference>
<organism evidence="1 2">
    <name type="scientific">Candidatus Muproteobacteria bacterium RBG_16_65_31</name>
    <dbReference type="NCBI Taxonomy" id="1817759"/>
    <lineage>
        <taxon>Bacteria</taxon>
        <taxon>Pseudomonadati</taxon>
        <taxon>Pseudomonadota</taxon>
        <taxon>Candidatus Muproteobacteria</taxon>
    </lineage>
</organism>
<dbReference type="GO" id="GO:0005524">
    <property type="term" value="F:ATP binding"/>
    <property type="evidence" value="ECO:0007669"/>
    <property type="project" value="TreeGrafter"/>
</dbReference>
<dbReference type="GO" id="GO:0006808">
    <property type="term" value="P:regulation of nitrogen utilization"/>
    <property type="evidence" value="ECO:0007669"/>
    <property type="project" value="InterPro"/>
</dbReference>
<accession>A0A1F6TGW0</accession>
<sequence length="110" mass="12528">MNYSKVVAIISISQDVLEKVERRLQELQVPGICVTKVKGYGEYANFYSRDWMTTHTRVEIFTRAERAELIAQAIMEAAHTGLSGDSMVAIQPVTKVFRIRRKAEARPDEI</sequence>
<dbReference type="GO" id="GO:0030234">
    <property type="term" value="F:enzyme regulator activity"/>
    <property type="evidence" value="ECO:0007669"/>
    <property type="project" value="InterPro"/>
</dbReference>
<evidence type="ECO:0008006" key="3">
    <source>
        <dbReference type="Google" id="ProtNLM"/>
    </source>
</evidence>
<dbReference type="EMBL" id="MFST01000055">
    <property type="protein sequence ID" value="OGI44305.1"/>
    <property type="molecule type" value="Genomic_DNA"/>
</dbReference>
<comment type="caution">
    <text evidence="1">The sequence shown here is derived from an EMBL/GenBank/DDBJ whole genome shotgun (WGS) entry which is preliminary data.</text>
</comment>
<dbReference type="Proteomes" id="UP000179344">
    <property type="component" value="Unassembled WGS sequence"/>
</dbReference>
<dbReference type="InterPro" id="IPR011322">
    <property type="entry name" value="N-reg_PII-like_a/b"/>
</dbReference>